<dbReference type="InterPro" id="IPR028909">
    <property type="entry name" value="bL21-like"/>
</dbReference>
<dbReference type="Pfam" id="PF00829">
    <property type="entry name" value="Ribosomal_L21p"/>
    <property type="match status" value="1"/>
</dbReference>
<comment type="caution">
    <text evidence="3">The sequence shown here is derived from an EMBL/GenBank/DDBJ whole genome shotgun (WGS) entry which is preliminary data.</text>
</comment>
<gene>
    <name evidence="3" type="ORF">BS47DRAFT_1319086</name>
</gene>
<reference evidence="3" key="1">
    <citation type="journal article" date="2020" name="Nat. Commun.">
        <title>Large-scale genome sequencing of mycorrhizal fungi provides insights into the early evolution of symbiotic traits.</title>
        <authorList>
            <person name="Miyauchi S."/>
            <person name="Kiss E."/>
            <person name="Kuo A."/>
            <person name="Drula E."/>
            <person name="Kohler A."/>
            <person name="Sanchez-Garcia M."/>
            <person name="Morin E."/>
            <person name="Andreopoulos B."/>
            <person name="Barry K.W."/>
            <person name="Bonito G."/>
            <person name="Buee M."/>
            <person name="Carver A."/>
            <person name="Chen C."/>
            <person name="Cichocki N."/>
            <person name="Clum A."/>
            <person name="Culley D."/>
            <person name="Crous P.W."/>
            <person name="Fauchery L."/>
            <person name="Girlanda M."/>
            <person name="Hayes R.D."/>
            <person name="Keri Z."/>
            <person name="LaButti K."/>
            <person name="Lipzen A."/>
            <person name="Lombard V."/>
            <person name="Magnuson J."/>
            <person name="Maillard F."/>
            <person name="Murat C."/>
            <person name="Nolan M."/>
            <person name="Ohm R.A."/>
            <person name="Pangilinan J."/>
            <person name="Pereira M.F."/>
            <person name="Perotto S."/>
            <person name="Peter M."/>
            <person name="Pfister S."/>
            <person name="Riley R."/>
            <person name="Sitrit Y."/>
            <person name="Stielow J.B."/>
            <person name="Szollosi G."/>
            <person name="Zifcakova L."/>
            <person name="Stursova M."/>
            <person name="Spatafora J.W."/>
            <person name="Tedersoo L."/>
            <person name="Vaario L.M."/>
            <person name="Yamada A."/>
            <person name="Yan M."/>
            <person name="Wang P."/>
            <person name="Xu J."/>
            <person name="Bruns T."/>
            <person name="Baldrian P."/>
            <person name="Vilgalys R."/>
            <person name="Dunand C."/>
            <person name="Henrissat B."/>
            <person name="Grigoriev I.V."/>
            <person name="Hibbett D."/>
            <person name="Nagy L.G."/>
            <person name="Martin F.M."/>
        </authorList>
    </citation>
    <scope>NUCLEOTIDE SEQUENCE</scope>
    <source>
        <strain evidence="3">UP504</strain>
    </source>
</reference>
<sequence length="166" mass="18862">MQLGSTFRQASGLLRPWTSLSSVRWGSSYPSVHVSTAEALERIRSESSQYVIANFLGRRYILSPHDLLTVPRIRDVAVGDIVSLSAIQELGSRQYTLRGDPVLPKGTVDVKAMVVEHTKGRMERIVKFKRRKGYQRRIDHKQRYTRLRIGPIHIAPTATTFEETNS</sequence>
<name>A0A9P6ATN4_9AGAM</name>
<dbReference type="OrthoDB" id="5994at2759"/>
<dbReference type="AlphaFoldDB" id="A0A9P6ATN4"/>
<dbReference type="EMBL" id="MU129003">
    <property type="protein sequence ID" value="KAF9511230.1"/>
    <property type="molecule type" value="Genomic_DNA"/>
</dbReference>
<protein>
    <recommendedName>
        <fullName evidence="2">Large ribosomal subunit protein bL21m</fullName>
    </recommendedName>
</protein>
<accession>A0A9P6ATN4</accession>
<evidence type="ECO:0000256" key="2">
    <source>
        <dbReference type="ARBA" id="ARBA00044129"/>
    </source>
</evidence>
<dbReference type="GO" id="GO:0005762">
    <property type="term" value="C:mitochondrial large ribosomal subunit"/>
    <property type="evidence" value="ECO:0007669"/>
    <property type="project" value="TreeGrafter"/>
</dbReference>
<evidence type="ECO:0000313" key="3">
    <source>
        <dbReference type="EMBL" id="KAF9511230.1"/>
    </source>
</evidence>
<organism evidence="3 4">
    <name type="scientific">Hydnum rufescens UP504</name>
    <dbReference type="NCBI Taxonomy" id="1448309"/>
    <lineage>
        <taxon>Eukaryota</taxon>
        <taxon>Fungi</taxon>
        <taxon>Dikarya</taxon>
        <taxon>Basidiomycota</taxon>
        <taxon>Agaricomycotina</taxon>
        <taxon>Agaricomycetes</taxon>
        <taxon>Cantharellales</taxon>
        <taxon>Hydnaceae</taxon>
        <taxon>Hydnum</taxon>
    </lineage>
</organism>
<dbReference type="PANTHER" id="PTHR21349:SF0">
    <property type="entry name" value="LARGE RIBOSOMAL SUBUNIT PROTEIN BL21M"/>
    <property type="match status" value="1"/>
</dbReference>
<dbReference type="SUPFAM" id="SSF141091">
    <property type="entry name" value="L21p-like"/>
    <property type="match status" value="1"/>
</dbReference>
<evidence type="ECO:0000256" key="1">
    <source>
        <dbReference type="ARBA" id="ARBA00008563"/>
    </source>
</evidence>
<dbReference type="Proteomes" id="UP000886523">
    <property type="component" value="Unassembled WGS sequence"/>
</dbReference>
<dbReference type="GO" id="GO:0003735">
    <property type="term" value="F:structural constituent of ribosome"/>
    <property type="evidence" value="ECO:0007669"/>
    <property type="project" value="TreeGrafter"/>
</dbReference>
<proteinExistence type="inferred from homology"/>
<dbReference type="InterPro" id="IPR036164">
    <property type="entry name" value="bL21-like_sf"/>
</dbReference>
<comment type="similarity">
    <text evidence="1">Belongs to the bacterial ribosomal protein bL21 family.</text>
</comment>
<evidence type="ECO:0000313" key="4">
    <source>
        <dbReference type="Proteomes" id="UP000886523"/>
    </source>
</evidence>
<dbReference type="PANTHER" id="PTHR21349">
    <property type="entry name" value="50S RIBOSOMAL PROTEIN L21"/>
    <property type="match status" value="1"/>
</dbReference>
<keyword evidence="4" id="KW-1185">Reference proteome</keyword>